<dbReference type="SUPFAM" id="SSF52540">
    <property type="entry name" value="P-loop containing nucleoside triphosphate hydrolases"/>
    <property type="match status" value="1"/>
</dbReference>
<dbReference type="PATRIC" id="fig|1292037.4.peg.6766"/>
<accession>R1FW57</accession>
<dbReference type="Gene3D" id="3.40.50.300">
    <property type="entry name" value="P-loop containing nucleotide triphosphate hydrolases"/>
    <property type="match status" value="1"/>
</dbReference>
<dbReference type="Proteomes" id="UP000014139">
    <property type="component" value="Unassembled WGS sequence"/>
</dbReference>
<comment type="caution">
    <text evidence="1">The sequence shown here is derived from an EMBL/GenBank/DDBJ whole genome shotgun (WGS) entry which is preliminary data.</text>
</comment>
<dbReference type="InterPro" id="IPR027417">
    <property type="entry name" value="P-loop_NTPase"/>
</dbReference>
<protein>
    <recommendedName>
        <fullName evidence="3">2-phosphoglycerate kinase</fullName>
    </recommendedName>
</protein>
<keyword evidence="2" id="KW-1185">Reference proteome</keyword>
<dbReference type="eggNOG" id="COG2074">
    <property type="taxonomic scope" value="Bacteria"/>
</dbReference>
<reference evidence="1 2" key="1">
    <citation type="submission" date="2013-02" db="EMBL/GenBank/DDBJ databases">
        <title>Draft genome sequence of Amycolatopsis vancoresmycina strain DSM 44592T.</title>
        <authorList>
            <person name="Kumar S."/>
            <person name="Kaur N."/>
            <person name="Kaur C."/>
            <person name="Raghava G.P.S."/>
            <person name="Mayilraj S."/>
        </authorList>
    </citation>
    <scope>NUCLEOTIDE SEQUENCE [LARGE SCALE GENOMIC DNA]</scope>
    <source>
        <strain evidence="1 2">DSM 44592</strain>
    </source>
</reference>
<evidence type="ECO:0000313" key="2">
    <source>
        <dbReference type="Proteomes" id="UP000014139"/>
    </source>
</evidence>
<evidence type="ECO:0000313" key="1">
    <source>
        <dbReference type="EMBL" id="EOD63633.1"/>
    </source>
</evidence>
<sequence length="203" mass="22107">MLLLGGASGTGKSRVAYPLARRYGVPIVEVDDLVLAVQRMTTPEQQPLLHHWDTHPDAGRLPVSRVVELQAAIAEALQPALEAVIGNHLETDTPVVIEGDYLLPALAAQDSFDGQAAEGRVRAVFLHEPDPAQLVANYLEREPHEGEQRSRAEASARYGDWLAARAVEQGIPVVPARPWATTLSRALLDLGLQRDPELRADAR</sequence>
<proteinExistence type="predicted"/>
<organism evidence="1 2">
    <name type="scientific">Amycolatopsis vancoresmycina DSM 44592</name>
    <dbReference type="NCBI Taxonomy" id="1292037"/>
    <lineage>
        <taxon>Bacteria</taxon>
        <taxon>Bacillati</taxon>
        <taxon>Actinomycetota</taxon>
        <taxon>Actinomycetes</taxon>
        <taxon>Pseudonocardiales</taxon>
        <taxon>Pseudonocardiaceae</taxon>
        <taxon>Amycolatopsis</taxon>
    </lineage>
</organism>
<name>R1FW57_9PSEU</name>
<evidence type="ECO:0008006" key="3">
    <source>
        <dbReference type="Google" id="ProtNLM"/>
    </source>
</evidence>
<dbReference type="EMBL" id="AOUO01000602">
    <property type="protein sequence ID" value="EOD63633.1"/>
    <property type="molecule type" value="Genomic_DNA"/>
</dbReference>
<dbReference type="AlphaFoldDB" id="R1FW57"/>
<gene>
    <name evidence="1" type="ORF">H480_36038</name>
</gene>